<sequence>MSEAARNIPGYKGPYNPKPQPLPDGEAFISIYNYVPSMALGVLAAALFAVAFIGHTYFWVRGRRIRWFQGLMAFGCAMEVVGYGFRIKSHKNPFLVIPFVIQYFFIVCAPVFVSAALYLSLQYAIDLNPANLRVSPVKKAFVAIFIAIDSVTTVIQIVGAALIGVAESKNSRSETSSLTSKQANNILLAGHHALVPVPSDLPKSDMRTKESAQGTVETDGHTYTKTFLVVLYVTSLLIFLRTVYRLAETAEGVWGTASSYEWLFGLLEFAPVIVAVLMWLVRPLTVEMRKMGMQGVGQRAQSTV</sequence>
<protein>
    <submittedName>
        <fullName evidence="1">Uncharacterized protein</fullName>
    </submittedName>
</protein>
<evidence type="ECO:0000313" key="2">
    <source>
        <dbReference type="Proteomes" id="UP001234202"/>
    </source>
</evidence>
<dbReference type="Proteomes" id="UP001234202">
    <property type="component" value="Unassembled WGS sequence"/>
</dbReference>
<keyword evidence="2" id="KW-1185">Reference proteome</keyword>
<reference evidence="1" key="1">
    <citation type="submission" date="2023-04" db="EMBL/GenBank/DDBJ databases">
        <title>Draft Genome sequencing of Naganishia species isolated from polar environments using Oxford Nanopore Technology.</title>
        <authorList>
            <person name="Leo P."/>
            <person name="Venkateswaran K."/>
        </authorList>
    </citation>
    <scope>NUCLEOTIDE SEQUENCE</scope>
    <source>
        <strain evidence="1">DBVPG 5303</strain>
    </source>
</reference>
<comment type="caution">
    <text evidence="1">The sequence shown here is derived from an EMBL/GenBank/DDBJ whole genome shotgun (WGS) entry which is preliminary data.</text>
</comment>
<organism evidence="1 2">
    <name type="scientific">Naganishia onofrii</name>
    <dbReference type="NCBI Taxonomy" id="1851511"/>
    <lineage>
        <taxon>Eukaryota</taxon>
        <taxon>Fungi</taxon>
        <taxon>Dikarya</taxon>
        <taxon>Basidiomycota</taxon>
        <taxon>Agaricomycotina</taxon>
        <taxon>Tremellomycetes</taxon>
        <taxon>Filobasidiales</taxon>
        <taxon>Filobasidiaceae</taxon>
        <taxon>Naganishia</taxon>
    </lineage>
</organism>
<proteinExistence type="predicted"/>
<name>A0ACC2XET1_9TREE</name>
<evidence type="ECO:0000313" key="1">
    <source>
        <dbReference type="EMBL" id="KAJ9122136.1"/>
    </source>
</evidence>
<gene>
    <name evidence="1" type="ORF">QFC24_004363</name>
</gene>
<accession>A0ACC2XET1</accession>
<dbReference type="EMBL" id="JASBWV010000015">
    <property type="protein sequence ID" value="KAJ9122136.1"/>
    <property type="molecule type" value="Genomic_DNA"/>
</dbReference>